<accession>A0A8N4IG93</accession>
<protein>
    <submittedName>
        <fullName evidence="3">Uncharacterized protein LOC105054565</fullName>
    </submittedName>
</protein>
<evidence type="ECO:0000256" key="1">
    <source>
        <dbReference type="SAM" id="MobiDB-lite"/>
    </source>
</evidence>
<dbReference type="Proteomes" id="UP000504607">
    <property type="component" value="Chromosome 11"/>
</dbReference>
<dbReference type="AlphaFoldDB" id="A0A8N4IG93"/>
<dbReference type="OrthoDB" id="1868826at2759"/>
<evidence type="ECO:0000313" key="2">
    <source>
        <dbReference type="Proteomes" id="UP000504607"/>
    </source>
</evidence>
<reference evidence="3" key="1">
    <citation type="submission" date="2025-08" db="UniProtKB">
        <authorList>
            <consortium name="RefSeq"/>
        </authorList>
    </citation>
    <scope>IDENTIFICATION</scope>
</reference>
<evidence type="ECO:0000313" key="3">
    <source>
        <dbReference type="RefSeq" id="XP_029123225.1"/>
    </source>
</evidence>
<name>A0A8N4IG93_ELAGV</name>
<dbReference type="RefSeq" id="XP_029123225.1">
    <property type="nucleotide sequence ID" value="XM_029267392.1"/>
</dbReference>
<proteinExistence type="predicted"/>
<feature type="region of interest" description="Disordered" evidence="1">
    <location>
        <begin position="348"/>
        <end position="377"/>
    </location>
</feature>
<dbReference type="InterPro" id="IPR037490">
    <property type="entry name" value="WAP"/>
</dbReference>
<organism evidence="2 3">
    <name type="scientific">Elaeis guineensis var. tenera</name>
    <name type="common">Oil palm</name>
    <dbReference type="NCBI Taxonomy" id="51953"/>
    <lineage>
        <taxon>Eukaryota</taxon>
        <taxon>Viridiplantae</taxon>
        <taxon>Streptophyta</taxon>
        <taxon>Embryophyta</taxon>
        <taxon>Tracheophyta</taxon>
        <taxon>Spermatophyta</taxon>
        <taxon>Magnoliopsida</taxon>
        <taxon>Liliopsida</taxon>
        <taxon>Arecaceae</taxon>
        <taxon>Arecoideae</taxon>
        <taxon>Cocoseae</taxon>
        <taxon>Elaeidinae</taxon>
        <taxon>Elaeis</taxon>
    </lineage>
</organism>
<gene>
    <name evidence="3" type="primary">LOC105054565</name>
</gene>
<dbReference type="GeneID" id="105054565"/>
<dbReference type="KEGG" id="egu:105054565"/>
<sequence>MDAFFDGLDCRLRVSGMVADSIMMGIVNSAMENAYKKSLSKEGNLERLNEKSRFCELAIMQLEWCLKYLQDEIHGNIIEGTCEREQLLSDLLKTRDRIHHRLEETEFAIEEKDKELTRRKENESKLRLALEMKGEEVSSLHTALGLERVKSKKASGFVQFDAICMEKNENHVFGELKGSLHRQLQKIRGKLEDGREILTNLMQKNRRNSSDVDKLTFNFGVNGGGMKSLHELYDIAQLKLDFKEIVVDVGILTEKIESSFEIMGRSVSLLKAALDEQQWVSDVEKDTSNVFIKSYLQETQHVGKLEFGVSTESSPAALLDMSWSAFMDDITSLHHELEGLFPQIDAQSKTDGSMDLRSHYNPSSSANAGGKDSCSFGGSRDDAVSGAVEIHEEFNDTSSKVAKSSKTEGLSNENLSGHFVADLVHNHETTIQQKNQVINWLKGEPSREKGCSLRNDKTFDSVKQMFIRAISRLDDIRRKNSKLVAACDKHRLIAYERPTSILQNNSSRYESVDKEIMVTQIVRELLDQPRNGLCCHLGDTELFDEIRQLEEGNVDLDTKAKMLEEKYTILSKGLMRGLHLDFFAYNIETLIREDIYRVILSGMIQGWNNDLESYSIERLLKEEIDCIVLSEVIRDMIHVEYLTLMKCPDGDMPFGNNLSQTSMIRESMETMQKVESLSNDFKLEEGLEFNCNSEPVESYIIKRLLKEEIDCIVFSEVIKDMICVKNLTLMKCPKGDMPFGKNLSETSTISEGMENMQEAESRSNDFKVEEGFDFNCNLELVEPHIHLDLDGYKIEASNSLNMQHTELLAEKDDAFKPVDGNFEVHHFISSRMHLSKSVPCLLPLDNRDVAHDRVTSASGMIHNGHHTTCSPTGFTGKSWSEMQLILMPLAKFSQEILDFEFMVFDKIKVNISRLGYLNSLLNPLIEQAISIKRKELLYHKAFTRRCYDLQTAEAEVDLLGDEVDVLLGLIQKIYISLDHYSPVLQHYFGYFPSSSSQLLLIFRSSLLKSLTSSRNGKI</sequence>
<dbReference type="PANTHER" id="PTHR33883">
    <property type="entry name" value="WPP DOMAIN-ASSOCIATED PROTEIN"/>
    <property type="match status" value="1"/>
</dbReference>
<keyword evidence="2" id="KW-1185">Reference proteome</keyword>
<dbReference type="PANTHER" id="PTHR33883:SF7">
    <property type="entry name" value="OS04G0521600 PROTEIN"/>
    <property type="match status" value="1"/>
</dbReference>